<reference evidence="2 3" key="1">
    <citation type="journal article" date="2014" name="Nat. Commun.">
        <title>Molecular traces of alternative social organization in a termite genome.</title>
        <authorList>
            <person name="Terrapon N."/>
            <person name="Li C."/>
            <person name="Robertson H.M."/>
            <person name="Ji L."/>
            <person name="Meng X."/>
            <person name="Booth W."/>
            <person name="Chen Z."/>
            <person name="Childers C.P."/>
            <person name="Glastad K.M."/>
            <person name="Gokhale K."/>
            <person name="Gowin J."/>
            <person name="Gronenberg W."/>
            <person name="Hermansen R.A."/>
            <person name="Hu H."/>
            <person name="Hunt B.G."/>
            <person name="Huylmans A.K."/>
            <person name="Khalil S.M."/>
            <person name="Mitchell R.D."/>
            <person name="Munoz-Torres M.C."/>
            <person name="Mustard J.A."/>
            <person name="Pan H."/>
            <person name="Reese J.T."/>
            <person name="Scharf M.E."/>
            <person name="Sun F."/>
            <person name="Vogel H."/>
            <person name="Xiao J."/>
            <person name="Yang W."/>
            <person name="Yang Z."/>
            <person name="Yang Z."/>
            <person name="Zhou J."/>
            <person name="Zhu J."/>
            <person name="Brent C.S."/>
            <person name="Elsik C.G."/>
            <person name="Goodisman M.A."/>
            <person name="Liberles D.A."/>
            <person name="Roe R.M."/>
            <person name="Vargo E.L."/>
            <person name="Vilcinskas A."/>
            <person name="Wang J."/>
            <person name="Bornberg-Bauer E."/>
            <person name="Korb J."/>
            <person name="Zhang G."/>
            <person name="Liebig J."/>
        </authorList>
    </citation>
    <scope>NUCLEOTIDE SEQUENCE [LARGE SCALE GENOMIC DNA]</scope>
    <source>
        <tissue evidence="2">Whole organism</tissue>
    </source>
</reference>
<protein>
    <submittedName>
        <fullName evidence="2">Uncharacterized protein</fullName>
    </submittedName>
</protein>
<sequence length="107" mass="12107">MTPPFFTLPSATKVAPLSLVSIHSVIPCGRTNYTKLTPNMLVMTFAADFFLVIIKAILTEVAVGVNHRILHVFVRLRDRPPAIVHEKINTRPCHRLSEDTFLKQSWL</sequence>
<dbReference type="Proteomes" id="UP000027135">
    <property type="component" value="Unassembled WGS sequence"/>
</dbReference>
<keyword evidence="3" id="KW-1185">Reference proteome</keyword>
<gene>
    <name evidence="2" type="ORF">L798_10294</name>
</gene>
<keyword evidence="1" id="KW-1133">Transmembrane helix</keyword>
<organism evidence="2 3">
    <name type="scientific">Zootermopsis nevadensis</name>
    <name type="common">Dampwood termite</name>
    <dbReference type="NCBI Taxonomy" id="136037"/>
    <lineage>
        <taxon>Eukaryota</taxon>
        <taxon>Metazoa</taxon>
        <taxon>Ecdysozoa</taxon>
        <taxon>Arthropoda</taxon>
        <taxon>Hexapoda</taxon>
        <taxon>Insecta</taxon>
        <taxon>Pterygota</taxon>
        <taxon>Neoptera</taxon>
        <taxon>Polyneoptera</taxon>
        <taxon>Dictyoptera</taxon>
        <taxon>Blattodea</taxon>
        <taxon>Blattoidea</taxon>
        <taxon>Termitoidae</taxon>
        <taxon>Termopsidae</taxon>
        <taxon>Zootermopsis</taxon>
    </lineage>
</organism>
<dbReference type="EMBL" id="KK852817">
    <property type="protein sequence ID" value="KDR15751.1"/>
    <property type="molecule type" value="Genomic_DNA"/>
</dbReference>
<accession>A0A067QZA3</accession>
<dbReference type="InParanoid" id="A0A067QZA3"/>
<name>A0A067QZA3_ZOONE</name>
<evidence type="ECO:0000313" key="3">
    <source>
        <dbReference type="Proteomes" id="UP000027135"/>
    </source>
</evidence>
<keyword evidence="1" id="KW-0472">Membrane</keyword>
<dbReference type="AlphaFoldDB" id="A0A067QZA3"/>
<proteinExistence type="predicted"/>
<evidence type="ECO:0000313" key="2">
    <source>
        <dbReference type="EMBL" id="KDR15751.1"/>
    </source>
</evidence>
<evidence type="ECO:0000256" key="1">
    <source>
        <dbReference type="SAM" id="Phobius"/>
    </source>
</evidence>
<feature type="transmembrane region" description="Helical" evidence="1">
    <location>
        <begin position="40"/>
        <end position="58"/>
    </location>
</feature>
<keyword evidence="1" id="KW-0812">Transmembrane</keyword>